<gene>
    <name evidence="1" type="ORF">TELCIR_04104</name>
</gene>
<protein>
    <submittedName>
        <fullName evidence="1">Uncharacterized protein</fullName>
    </submittedName>
</protein>
<organism evidence="1 2">
    <name type="scientific">Teladorsagia circumcincta</name>
    <name type="common">Brown stomach worm</name>
    <name type="synonym">Ostertagia circumcincta</name>
    <dbReference type="NCBI Taxonomy" id="45464"/>
    <lineage>
        <taxon>Eukaryota</taxon>
        <taxon>Metazoa</taxon>
        <taxon>Ecdysozoa</taxon>
        <taxon>Nematoda</taxon>
        <taxon>Chromadorea</taxon>
        <taxon>Rhabditida</taxon>
        <taxon>Rhabditina</taxon>
        <taxon>Rhabditomorpha</taxon>
        <taxon>Strongyloidea</taxon>
        <taxon>Trichostrongylidae</taxon>
        <taxon>Teladorsagia</taxon>
    </lineage>
</organism>
<dbReference type="OrthoDB" id="10463452at2759"/>
<reference evidence="1 2" key="1">
    <citation type="submission" date="2015-09" db="EMBL/GenBank/DDBJ databases">
        <title>Draft genome of the parasitic nematode Teladorsagia circumcincta isolate WARC Sus (inbred).</title>
        <authorList>
            <person name="Mitreva M."/>
        </authorList>
    </citation>
    <scope>NUCLEOTIDE SEQUENCE [LARGE SCALE GENOMIC DNA]</scope>
    <source>
        <strain evidence="1 2">S</strain>
    </source>
</reference>
<dbReference type="Proteomes" id="UP000230423">
    <property type="component" value="Unassembled WGS sequence"/>
</dbReference>
<evidence type="ECO:0000313" key="2">
    <source>
        <dbReference type="Proteomes" id="UP000230423"/>
    </source>
</evidence>
<dbReference type="AlphaFoldDB" id="A0A2G9UUI9"/>
<sequence>MWFMKRNENAGGLPVMEDSSSDRDVEVELGIRHWVLIGIHILSLMAVTASLHVRLPEALPASPDNSRFSELRARRLVFEMSNFGPKPAGSKACEVYTKGYILNEIERYRPHHSKARGVTAYGEGVGRSLLSYWLHDEPDQDDGHGD</sequence>
<keyword evidence="2" id="KW-1185">Reference proteome</keyword>
<dbReference type="EMBL" id="KZ345365">
    <property type="protein sequence ID" value="PIO73911.1"/>
    <property type="molecule type" value="Genomic_DNA"/>
</dbReference>
<proteinExistence type="predicted"/>
<accession>A0A2G9UUI9</accession>
<name>A0A2G9UUI9_TELCI</name>
<evidence type="ECO:0000313" key="1">
    <source>
        <dbReference type="EMBL" id="PIO73911.1"/>
    </source>
</evidence>